<accession>A0A089ZDX3</accession>
<dbReference type="STRING" id="2162.BRM9_2174"/>
<gene>
    <name evidence="2" type="ORF">BRM9_2174</name>
</gene>
<dbReference type="PANTHER" id="PTHR33490:SF3">
    <property type="entry name" value="CONSERVED INTEGRAL MEMBRANE PROTEIN"/>
    <property type="match status" value="1"/>
</dbReference>
<dbReference type="Pfam" id="PF01841">
    <property type="entry name" value="Transglut_core"/>
    <property type="match status" value="1"/>
</dbReference>
<dbReference type="AlphaFoldDB" id="A0A089ZDX3"/>
<organism evidence="2 3">
    <name type="scientific">Methanobacterium formicicum</name>
    <dbReference type="NCBI Taxonomy" id="2162"/>
    <lineage>
        <taxon>Archaea</taxon>
        <taxon>Methanobacteriati</taxon>
        <taxon>Methanobacteriota</taxon>
        <taxon>Methanomada group</taxon>
        <taxon>Methanobacteria</taxon>
        <taxon>Methanobacteriales</taxon>
        <taxon>Methanobacteriaceae</taxon>
        <taxon>Methanobacterium</taxon>
    </lineage>
</organism>
<dbReference type="OrthoDB" id="18481at2157"/>
<dbReference type="InterPro" id="IPR002931">
    <property type="entry name" value="Transglutaminase-like"/>
</dbReference>
<evidence type="ECO:0000259" key="1">
    <source>
        <dbReference type="Pfam" id="PF01841"/>
    </source>
</evidence>
<feature type="domain" description="Transglutaminase-like" evidence="1">
    <location>
        <begin position="36"/>
        <end position="131"/>
    </location>
</feature>
<evidence type="ECO:0000313" key="2">
    <source>
        <dbReference type="EMBL" id="AIS32976.1"/>
    </source>
</evidence>
<evidence type="ECO:0000313" key="3">
    <source>
        <dbReference type="Proteomes" id="UP000029661"/>
    </source>
</evidence>
<dbReference type="EMBL" id="CP006933">
    <property type="protein sequence ID" value="AIS32976.1"/>
    <property type="molecule type" value="Genomic_DNA"/>
</dbReference>
<protein>
    <submittedName>
        <fullName evidence="2">Transglutaminase domain-containing protein</fullName>
    </submittedName>
</protein>
<dbReference type="PANTHER" id="PTHR33490">
    <property type="entry name" value="BLR5614 PROTEIN-RELATED"/>
    <property type="match status" value="1"/>
</dbReference>
<dbReference type="RefSeq" id="WP_048085743.1">
    <property type="nucleotide sequence ID" value="NZ_CP006933.1"/>
</dbReference>
<reference evidence="2 3" key="1">
    <citation type="submission" date="2013-12" db="EMBL/GenBank/DDBJ databases">
        <title>The complete genome sequence of Methanobacterium sp. BRM9.</title>
        <authorList>
            <consortium name="Pastoral Greenhouse Gas Research Consortium"/>
            <person name="Kelly W.J."/>
            <person name="Leahy S.C."/>
            <person name="Perry R."/>
            <person name="Li D."/>
            <person name="Altermann E."/>
            <person name="Lambie S.C."/>
            <person name="Attwood G.T."/>
        </authorList>
    </citation>
    <scope>NUCLEOTIDE SEQUENCE [LARGE SCALE GENOMIC DNA]</scope>
    <source>
        <strain evidence="2 3">BRM9</strain>
    </source>
</reference>
<proteinExistence type="predicted"/>
<dbReference type="Proteomes" id="UP000029661">
    <property type="component" value="Chromosome"/>
</dbReference>
<dbReference type="GeneID" id="24793346"/>
<dbReference type="Gene3D" id="3.10.620.30">
    <property type="match status" value="1"/>
</dbReference>
<name>A0A089ZDX3_METFO</name>
<dbReference type="KEGG" id="mfc:BRM9_2174"/>
<dbReference type="InterPro" id="IPR038765">
    <property type="entry name" value="Papain-like_cys_pep_sf"/>
</dbReference>
<dbReference type="SUPFAM" id="SSF54001">
    <property type="entry name" value="Cysteine proteinases"/>
    <property type="match status" value="1"/>
</dbReference>
<sequence>MLNLIQKDDLKEYTLSSQWVDYENPEIQKKARELSLDLDGLELVENIYHFVRDEIDHSMDVGQDRVTFKASDVLKEGHGICFAKSNLLAALLRFAGVPTGFCYQRLVHEDGFLVHGLNAAYIKGKWVRMDARGNYQGIDAQFSLSGEKLAFPIQDAGEEDYPYIYSHPDSRVTNALVHSENVEEAYRNIPTSLTY</sequence>